<dbReference type="PANTHER" id="PTHR42887:SF1">
    <property type="entry name" value="BLR3961 PROTEIN"/>
    <property type="match status" value="1"/>
</dbReference>
<dbReference type="Gene3D" id="1.10.8.260">
    <property type="entry name" value="HI0933 insert domain-like"/>
    <property type="match status" value="1"/>
</dbReference>
<evidence type="ECO:0000256" key="2">
    <source>
        <dbReference type="ARBA" id="ARBA00022630"/>
    </source>
</evidence>
<dbReference type="InterPro" id="IPR036188">
    <property type="entry name" value="FAD/NAD-bd_sf"/>
</dbReference>
<keyword evidence="3" id="KW-0274">FAD</keyword>
<dbReference type="NCBIfam" id="TIGR03862">
    <property type="entry name" value="flavo_PP4765"/>
    <property type="match status" value="1"/>
</dbReference>
<comment type="cofactor">
    <cofactor evidence="1">
        <name>FAD</name>
        <dbReference type="ChEBI" id="CHEBI:57692"/>
    </cofactor>
</comment>
<dbReference type="EMBL" id="CP000009">
    <property type="protein sequence ID" value="AAW61457.1"/>
    <property type="molecule type" value="Genomic_DNA"/>
</dbReference>
<gene>
    <name evidence="6" type="ordered locus">GOX1717</name>
</gene>
<dbReference type="InterPro" id="IPR004792">
    <property type="entry name" value="BaiN-like"/>
</dbReference>
<dbReference type="AlphaFoldDB" id="Q5FQ89"/>
<evidence type="ECO:0000256" key="1">
    <source>
        <dbReference type="ARBA" id="ARBA00001974"/>
    </source>
</evidence>
<dbReference type="Pfam" id="PF03486">
    <property type="entry name" value="HI0933_like"/>
    <property type="match status" value="1"/>
</dbReference>
<keyword evidence="2" id="KW-0285">Flavoprotein</keyword>
<dbReference type="InterPro" id="IPR057661">
    <property type="entry name" value="RsdA/BaiN/AoA(So)_Rossmann"/>
</dbReference>
<evidence type="ECO:0000313" key="7">
    <source>
        <dbReference type="Proteomes" id="UP000006375"/>
    </source>
</evidence>
<dbReference type="STRING" id="290633.GOX1717"/>
<dbReference type="SUPFAM" id="SSF51905">
    <property type="entry name" value="FAD/NAD(P)-binding domain"/>
    <property type="match status" value="1"/>
</dbReference>
<evidence type="ECO:0000259" key="5">
    <source>
        <dbReference type="Pfam" id="PF22780"/>
    </source>
</evidence>
<evidence type="ECO:0000256" key="3">
    <source>
        <dbReference type="ARBA" id="ARBA00022827"/>
    </source>
</evidence>
<dbReference type="PANTHER" id="PTHR42887">
    <property type="entry name" value="OS12G0638800 PROTEIN"/>
    <property type="match status" value="1"/>
</dbReference>
<dbReference type="InterPro" id="IPR023166">
    <property type="entry name" value="BaiN-like_dom_sf"/>
</dbReference>
<dbReference type="Pfam" id="PF22780">
    <property type="entry name" value="HI0933_like_1st"/>
    <property type="match status" value="1"/>
</dbReference>
<dbReference type="NCBIfam" id="TIGR00275">
    <property type="entry name" value="aminoacetone oxidase family FAD-binding enzyme"/>
    <property type="match status" value="1"/>
</dbReference>
<dbReference type="eggNOG" id="COG2081">
    <property type="taxonomic scope" value="Bacteria"/>
</dbReference>
<dbReference type="Gene3D" id="3.50.50.60">
    <property type="entry name" value="FAD/NAD(P)-binding domain"/>
    <property type="match status" value="1"/>
</dbReference>
<evidence type="ECO:0000259" key="4">
    <source>
        <dbReference type="Pfam" id="PF03486"/>
    </source>
</evidence>
<dbReference type="InterPro" id="IPR022460">
    <property type="entry name" value="Flavoprotein_PP4765"/>
</dbReference>
<dbReference type="HOGENOM" id="CLU_025174_1_0_5"/>
<keyword evidence="7" id="KW-1185">Reference proteome</keyword>
<accession>Q5FQ89</accession>
<sequence length="432" mass="47372">MSCSFPARTAGAEPDKPCFTWQSGAYECCVSSPIRRYYRSRSRRTVRGRNPVREGMQVQVFDRMPSVGRKLLMAGRSGLNLTHSEPLDRFLSRYGKARNWLEPAIRTFPPSALMEWAEGLGQVCFSGSSGRVFPTAMKASPLLRAWLQRLTEQGVQIHTRYRFMGWDGATLLFETADGQTSVRADATILTMGGASWSRLGSDGRWADFMRGETAPFAPANCGFLPDWPADFATRHEGSVLHSVGLTFGTRQTRGDLTITSRGLEGSALYALSADLRDRITAEGRAILTLDLRPTLSTDDVLKRLLAQRERESQSNRLRKALSLDAPSRDLLKHATPKDATPLQLAQTIKALPLPLIGMDALDRAISTAGGVRQDAVDERFMLKSRPGVFVAGEMLDWEAPTGGYLLQGCFSTAHAAANGVLGWLESSNSAIA</sequence>
<organism evidence="6 7">
    <name type="scientific">Gluconobacter oxydans (strain 621H)</name>
    <name type="common">Gluconobacter suboxydans</name>
    <dbReference type="NCBI Taxonomy" id="290633"/>
    <lineage>
        <taxon>Bacteria</taxon>
        <taxon>Pseudomonadati</taxon>
        <taxon>Pseudomonadota</taxon>
        <taxon>Alphaproteobacteria</taxon>
        <taxon>Acetobacterales</taxon>
        <taxon>Acetobacteraceae</taxon>
        <taxon>Gluconobacter</taxon>
    </lineage>
</organism>
<keyword evidence="6" id="KW-0560">Oxidoreductase</keyword>
<evidence type="ECO:0000313" key="6">
    <source>
        <dbReference type="EMBL" id="AAW61457.1"/>
    </source>
</evidence>
<dbReference type="KEGG" id="gox:GOX1717"/>
<proteinExistence type="predicted"/>
<dbReference type="GO" id="GO:0016491">
    <property type="term" value="F:oxidoreductase activity"/>
    <property type="evidence" value="ECO:0007669"/>
    <property type="project" value="UniProtKB-KW"/>
</dbReference>
<dbReference type="Proteomes" id="UP000006375">
    <property type="component" value="Chromosome"/>
</dbReference>
<reference evidence="6 7" key="1">
    <citation type="journal article" date="2005" name="Nat. Biotechnol.">
        <title>Complete genome sequence of the acetic acid bacterium Gluconobacter oxydans.</title>
        <authorList>
            <person name="Prust C."/>
            <person name="Hoffmeister M."/>
            <person name="Liesegang H."/>
            <person name="Wiezer A."/>
            <person name="Fricke W.F."/>
            <person name="Ehrenreich A."/>
            <person name="Gottschalk G."/>
            <person name="Deppenmeier U."/>
        </authorList>
    </citation>
    <scope>NUCLEOTIDE SEQUENCE [LARGE SCALE GENOMIC DNA]</scope>
    <source>
        <strain evidence="6 7">621H</strain>
    </source>
</reference>
<feature type="domain" description="RsdA/BaiN/AoA(So)-like insert" evidence="5">
    <location>
        <begin position="218"/>
        <end position="366"/>
    </location>
</feature>
<dbReference type="EC" id="1.1.1.-" evidence="6"/>
<dbReference type="Gene3D" id="2.40.30.10">
    <property type="entry name" value="Translation factors"/>
    <property type="match status" value="1"/>
</dbReference>
<feature type="domain" description="RsdA/BaiN/AoA(So)-like Rossmann fold-like" evidence="4">
    <location>
        <begin position="54"/>
        <end position="418"/>
    </location>
</feature>
<protein>
    <submittedName>
        <fullName evidence="6">Putative oxidoreductase</fullName>
        <ecNumber evidence="6">1.1.1.-</ecNumber>
    </submittedName>
</protein>
<name>Q5FQ89_GLUOX</name>
<dbReference type="SUPFAM" id="SSF160996">
    <property type="entry name" value="HI0933 insert domain-like"/>
    <property type="match status" value="1"/>
</dbReference>
<dbReference type="InterPro" id="IPR055178">
    <property type="entry name" value="RsdA/BaiN/AoA(So)-like_dom"/>
</dbReference>